<dbReference type="InterPro" id="IPR038491">
    <property type="entry name" value="Velvet_dom_sf"/>
</dbReference>
<keyword evidence="9" id="KW-1185">Reference proteome</keyword>
<evidence type="ECO:0000256" key="3">
    <source>
        <dbReference type="ARBA" id="ARBA00023015"/>
    </source>
</evidence>
<dbReference type="AlphaFoldDB" id="A0A8H4N4M8"/>
<feature type="region of interest" description="Disordered" evidence="6">
    <location>
        <begin position="521"/>
        <end position="548"/>
    </location>
</feature>
<protein>
    <submittedName>
        <fullName evidence="8">Velvet factor</fullName>
    </submittedName>
</protein>
<dbReference type="PANTHER" id="PTHR33572:SF18">
    <property type="entry name" value="SPORE DEVELOPMENT REGULATOR VOSA"/>
    <property type="match status" value="1"/>
</dbReference>
<gene>
    <name evidence="8" type="ORF">GTA08_BOTSDO13554</name>
</gene>
<dbReference type="InterPro" id="IPR021740">
    <property type="entry name" value="Velvet"/>
</dbReference>
<dbReference type="InterPro" id="IPR037525">
    <property type="entry name" value="Velvet_dom"/>
</dbReference>
<dbReference type="GO" id="GO:0030435">
    <property type="term" value="P:sporulation resulting in formation of a cellular spore"/>
    <property type="evidence" value="ECO:0007669"/>
    <property type="project" value="UniProtKB-KW"/>
</dbReference>
<feature type="region of interest" description="Disordered" evidence="6">
    <location>
        <begin position="243"/>
        <end position="335"/>
    </location>
</feature>
<evidence type="ECO:0000256" key="2">
    <source>
        <dbReference type="ARBA" id="ARBA00022969"/>
    </source>
</evidence>
<keyword evidence="5" id="KW-0539">Nucleus</keyword>
<evidence type="ECO:0000256" key="6">
    <source>
        <dbReference type="SAM" id="MobiDB-lite"/>
    </source>
</evidence>
<evidence type="ECO:0000313" key="8">
    <source>
        <dbReference type="EMBL" id="KAF4310929.1"/>
    </source>
</evidence>
<feature type="region of interest" description="Disordered" evidence="6">
    <location>
        <begin position="23"/>
        <end position="58"/>
    </location>
</feature>
<dbReference type="EMBL" id="WWBZ02000012">
    <property type="protein sequence ID" value="KAF4310929.1"/>
    <property type="molecule type" value="Genomic_DNA"/>
</dbReference>
<evidence type="ECO:0000256" key="5">
    <source>
        <dbReference type="ARBA" id="ARBA00023242"/>
    </source>
</evidence>
<keyword evidence="3" id="KW-0805">Transcription regulation</keyword>
<evidence type="ECO:0000259" key="7">
    <source>
        <dbReference type="PROSITE" id="PS51821"/>
    </source>
</evidence>
<organism evidence="8 9">
    <name type="scientific">Botryosphaeria dothidea</name>
    <dbReference type="NCBI Taxonomy" id="55169"/>
    <lineage>
        <taxon>Eukaryota</taxon>
        <taxon>Fungi</taxon>
        <taxon>Dikarya</taxon>
        <taxon>Ascomycota</taxon>
        <taxon>Pezizomycotina</taxon>
        <taxon>Dothideomycetes</taxon>
        <taxon>Dothideomycetes incertae sedis</taxon>
        <taxon>Botryosphaeriales</taxon>
        <taxon>Botryosphaeriaceae</taxon>
        <taxon>Botryosphaeria</taxon>
    </lineage>
</organism>
<feature type="domain" description="Velvet" evidence="7">
    <location>
        <begin position="62"/>
        <end position="245"/>
    </location>
</feature>
<feature type="compositionally biased region" description="Polar residues" evidence="6">
    <location>
        <begin position="313"/>
        <end position="335"/>
    </location>
</feature>
<sequence length="557" mass="61257">MMPTHYGPPQGNYMPVFMGNVYAPQQQQQQQQHHTEVTPLSRYGGDTSRSSPSHDARLPADNVQLSADVELHIRQQPKEALVTVDGKEKARKPVDPPPIIQLKVKSQADPQGHYMQSPYLIMIADLWHPEENEANRDKALSGTICSSLHRLKDVDNKGRQGFPFTEAEADGAFFVFGDISIKQQGEHRLRFSLFDIHKPGDVYEFVTSIVSEKFRVVSQKDFHGMDESTYLSRAFSDQGVRLRLRKEPRHVMGGRKRSPPGQTYEQPQYQPPTPTNPTTLAYQPANTVYHGGYSGHGDGSPVKRQRVEDDSSPRYSASHINSSPSAQLVSRQGNYPVQSPGGINIPMSGNWAYGGNYAYGRGMPIHNTSAAGELSGMAPPLSSSSMPLRPPYSTAQNSGVGLPPVTARANSMYASLEGFGEDTLSLGSSHHERPLDSLTGGSSHIDYSGHTTESMRGMPVQSPVQNYASSLQSGNLMAPFEGTGSRASSIHPGTSWPPHVPASRYEERCDRARSQYHLSTLQPPIGASDGHHSSSHHNTSYDDQFKQDGYHFKTEGH</sequence>
<dbReference type="PROSITE" id="PS51821">
    <property type="entry name" value="VELVET"/>
    <property type="match status" value="1"/>
</dbReference>
<dbReference type="Proteomes" id="UP000572817">
    <property type="component" value="Unassembled WGS sequence"/>
</dbReference>
<dbReference type="GO" id="GO:0005634">
    <property type="term" value="C:nucleus"/>
    <property type="evidence" value="ECO:0007669"/>
    <property type="project" value="UniProtKB-SubCell"/>
</dbReference>
<name>A0A8H4N4M8_9PEZI</name>
<dbReference type="PANTHER" id="PTHR33572">
    <property type="entry name" value="SPORE DEVELOPMENT REGULATOR VOSA"/>
    <property type="match status" value="1"/>
</dbReference>
<dbReference type="Pfam" id="PF11754">
    <property type="entry name" value="Velvet"/>
    <property type="match status" value="1"/>
</dbReference>
<proteinExistence type="predicted"/>
<feature type="compositionally biased region" description="Basic residues" evidence="6">
    <location>
        <begin position="243"/>
        <end position="258"/>
    </location>
</feature>
<comment type="caution">
    <text evidence="8">The sequence shown here is derived from an EMBL/GenBank/DDBJ whole genome shotgun (WGS) entry which is preliminary data.</text>
</comment>
<evidence type="ECO:0000256" key="4">
    <source>
        <dbReference type="ARBA" id="ARBA00023163"/>
    </source>
</evidence>
<comment type="subcellular location">
    <subcellularLocation>
        <location evidence="1">Nucleus</location>
    </subcellularLocation>
</comment>
<feature type="compositionally biased region" description="Basic and acidic residues" evidence="6">
    <location>
        <begin position="539"/>
        <end position="548"/>
    </location>
</feature>
<dbReference type="Gene3D" id="2.60.40.3960">
    <property type="entry name" value="Velvet domain"/>
    <property type="match status" value="1"/>
</dbReference>
<dbReference type="OrthoDB" id="5599552at2759"/>
<accession>A0A8H4N4M8</accession>
<reference evidence="8" key="1">
    <citation type="submission" date="2020-04" db="EMBL/GenBank/DDBJ databases">
        <title>Genome Assembly and Annotation of Botryosphaeria dothidea sdau 11-99, a Latent Pathogen of Apple Fruit Ring Rot in China.</title>
        <authorList>
            <person name="Yu C."/>
            <person name="Diao Y."/>
            <person name="Lu Q."/>
            <person name="Zhao J."/>
            <person name="Cui S."/>
            <person name="Peng C."/>
            <person name="He B."/>
            <person name="Liu H."/>
        </authorList>
    </citation>
    <scope>NUCLEOTIDE SEQUENCE [LARGE SCALE GENOMIC DNA]</scope>
    <source>
        <strain evidence="8">Sdau11-99</strain>
    </source>
</reference>
<evidence type="ECO:0000256" key="1">
    <source>
        <dbReference type="ARBA" id="ARBA00004123"/>
    </source>
</evidence>
<evidence type="ECO:0000313" key="9">
    <source>
        <dbReference type="Proteomes" id="UP000572817"/>
    </source>
</evidence>
<keyword evidence="4" id="KW-0804">Transcription</keyword>
<feature type="compositionally biased region" description="Low complexity" evidence="6">
    <location>
        <begin position="259"/>
        <end position="268"/>
    </location>
</feature>
<keyword evidence="2" id="KW-0749">Sporulation</keyword>